<dbReference type="Proteomes" id="UP000026915">
    <property type="component" value="Chromosome 7"/>
</dbReference>
<dbReference type="STRING" id="3641.A0A061F9D1"/>
<evidence type="ECO:0000313" key="3">
    <source>
        <dbReference type="EMBL" id="EOY13960.1"/>
    </source>
</evidence>
<dbReference type="HOGENOM" id="CLU_974584_0_0_1"/>
<name>A0A061F9D1_THECC</name>
<dbReference type="EMBL" id="CM001885">
    <property type="protein sequence ID" value="EOY13960.1"/>
    <property type="molecule type" value="Genomic_DNA"/>
</dbReference>
<dbReference type="PANTHER" id="PTHR31225:SF218">
    <property type="entry name" value="GERANIOL SYNTHASE, CHLOROPLASTIC-LIKE"/>
    <property type="match status" value="1"/>
</dbReference>
<dbReference type="Gramene" id="EOY13960">
    <property type="protein sequence ID" value="EOY13960"/>
    <property type="gene ID" value="TCM_032887"/>
</dbReference>
<evidence type="ECO:0000259" key="2">
    <source>
        <dbReference type="Pfam" id="PF03936"/>
    </source>
</evidence>
<dbReference type="GO" id="GO:0016114">
    <property type="term" value="P:terpenoid biosynthetic process"/>
    <property type="evidence" value="ECO:0007669"/>
    <property type="project" value="InterPro"/>
</dbReference>
<dbReference type="eggNOG" id="ENOG502QUH3">
    <property type="taxonomic scope" value="Eukaryota"/>
</dbReference>
<dbReference type="Pfam" id="PF03936">
    <property type="entry name" value="Terpene_synth_C"/>
    <property type="match status" value="1"/>
</dbReference>
<dbReference type="InterPro" id="IPR005630">
    <property type="entry name" value="Terpene_synthase_metal-bd"/>
</dbReference>
<feature type="domain" description="Terpene synthase metal-binding" evidence="2">
    <location>
        <begin position="15"/>
        <end position="172"/>
    </location>
</feature>
<accession>A0A061F9D1</accession>
<dbReference type="InterPro" id="IPR008949">
    <property type="entry name" value="Isoprenoid_synthase_dom_sf"/>
</dbReference>
<evidence type="ECO:0000313" key="4">
    <source>
        <dbReference type="Proteomes" id="UP000026915"/>
    </source>
</evidence>
<evidence type="ECO:0000256" key="1">
    <source>
        <dbReference type="ARBA" id="ARBA00022723"/>
    </source>
</evidence>
<protein>
    <submittedName>
        <fullName evidence="3">3R-linalool synthase-like protein</fullName>
    </submittedName>
</protein>
<dbReference type="GO" id="GO:0010333">
    <property type="term" value="F:terpene synthase activity"/>
    <property type="evidence" value="ECO:0007669"/>
    <property type="project" value="InterPro"/>
</dbReference>
<dbReference type="AlphaFoldDB" id="A0A061F9D1"/>
<organism evidence="3 4">
    <name type="scientific">Theobroma cacao</name>
    <name type="common">Cacao</name>
    <name type="synonym">Cocoa</name>
    <dbReference type="NCBI Taxonomy" id="3641"/>
    <lineage>
        <taxon>Eukaryota</taxon>
        <taxon>Viridiplantae</taxon>
        <taxon>Streptophyta</taxon>
        <taxon>Embryophyta</taxon>
        <taxon>Tracheophyta</taxon>
        <taxon>Spermatophyta</taxon>
        <taxon>Magnoliopsida</taxon>
        <taxon>eudicotyledons</taxon>
        <taxon>Gunneridae</taxon>
        <taxon>Pentapetalae</taxon>
        <taxon>rosids</taxon>
        <taxon>malvids</taxon>
        <taxon>Malvales</taxon>
        <taxon>Malvaceae</taxon>
        <taxon>Byttnerioideae</taxon>
        <taxon>Theobroma</taxon>
    </lineage>
</organism>
<dbReference type="InParanoid" id="A0A061F9D1"/>
<reference evidence="3 4" key="1">
    <citation type="journal article" date="2013" name="Genome Biol.">
        <title>The genome sequence of the most widely cultivated cacao type and its use to identify candidate genes regulating pod color.</title>
        <authorList>
            <person name="Motamayor J.C."/>
            <person name="Mockaitis K."/>
            <person name="Schmutz J."/>
            <person name="Haiminen N."/>
            <person name="Iii D.L."/>
            <person name="Cornejo O."/>
            <person name="Findley S.D."/>
            <person name="Zheng P."/>
            <person name="Utro F."/>
            <person name="Royaert S."/>
            <person name="Saski C."/>
            <person name="Jenkins J."/>
            <person name="Podicheti R."/>
            <person name="Zhao M."/>
            <person name="Scheffler B.E."/>
            <person name="Stack J.C."/>
            <person name="Feltus F.A."/>
            <person name="Mustiga G.M."/>
            <person name="Amores F."/>
            <person name="Phillips W."/>
            <person name="Marelli J.P."/>
            <person name="May G.D."/>
            <person name="Shapiro H."/>
            <person name="Ma J."/>
            <person name="Bustamante C.D."/>
            <person name="Schnell R.J."/>
            <person name="Main D."/>
            <person name="Gilbert D."/>
            <person name="Parida L."/>
            <person name="Kuhn D.N."/>
        </authorList>
    </citation>
    <scope>NUCLEOTIDE SEQUENCE [LARGE SCALE GENOMIC DNA]</scope>
    <source>
        <strain evidence="4">cv. Matina 1-6</strain>
    </source>
</reference>
<proteinExistence type="predicted"/>
<dbReference type="GO" id="GO:0000287">
    <property type="term" value="F:magnesium ion binding"/>
    <property type="evidence" value="ECO:0007669"/>
    <property type="project" value="InterPro"/>
</dbReference>
<gene>
    <name evidence="3" type="ORF">TCM_032887</name>
</gene>
<sequence>MMYLTYMDQLMSFGKYMDAINRWDLEAMEELPEYMKVCYSGMYDHVNEMVQDASKDLGLDILPYIKDQVRIMLSKLKTQWVCYTRSLHVEAGWFYDGYMPTLDEYFQNGWISIGLATGLAYAFFGVLEDSKTEHLPLEFFENWSESELFYWPSFITRLLDDLTTCKGCDNSRERENANLNLIHSEKTELLLTCYYGTILKLEMERGETANSIQCYCRNVSFPPWCYSAPSPLYPIPGFWRGHAPLPCPWAPRGKFHYPARREKFASGSVYSCPSLSFSKIRNSAKT</sequence>
<keyword evidence="1" id="KW-0479">Metal-binding</keyword>
<dbReference type="InterPro" id="IPR050148">
    <property type="entry name" value="Terpene_synthase-like"/>
</dbReference>
<keyword evidence="4" id="KW-1185">Reference proteome</keyword>
<dbReference type="Gene3D" id="1.10.600.10">
    <property type="entry name" value="Farnesyl Diphosphate Synthase"/>
    <property type="match status" value="1"/>
</dbReference>
<dbReference type="SUPFAM" id="SSF48576">
    <property type="entry name" value="Terpenoid synthases"/>
    <property type="match status" value="1"/>
</dbReference>
<dbReference type="PANTHER" id="PTHR31225">
    <property type="entry name" value="OS04G0344100 PROTEIN-RELATED"/>
    <property type="match status" value="1"/>
</dbReference>